<feature type="compositionally biased region" description="Low complexity" evidence="1">
    <location>
        <begin position="230"/>
        <end position="256"/>
    </location>
</feature>
<dbReference type="AlphaFoldDB" id="A0A6N7YY81"/>
<evidence type="ECO:0000313" key="3">
    <source>
        <dbReference type="EMBL" id="MTD58055.1"/>
    </source>
</evidence>
<reference evidence="3 4" key="1">
    <citation type="submission" date="2019-11" db="EMBL/GenBank/DDBJ databases">
        <title>Draft genome of Amycolatopsis RM579.</title>
        <authorList>
            <person name="Duangmal K."/>
            <person name="Mingma R."/>
        </authorList>
    </citation>
    <scope>NUCLEOTIDE SEQUENCE [LARGE SCALE GENOMIC DNA]</scope>
    <source>
        <strain evidence="3 4">RM579</strain>
    </source>
</reference>
<organism evidence="3 4">
    <name type="scientific">Amycolatopsis pithecellobii</name>
    <dbReference type="NCBI Taxonomy" id="664692"/>
    <lineage>
        <taxon>Bacteria</taxon>
        <taxon>Bacillati</taxon>
        <taxon>Actinomycetota</taxon>
        <taxon>Actinomycetes</taxon>
        <taxon>Pseudonocardiales</taxon>
        <taxon>Pseudonocardiaceae</taxon>
        <taxon>Amycolatopsis</taxon>
    </lineage>
</organism>
<evidence type="ECO:0008006" key="5">
    <source>
        <dbReference type="Google" id="ProtNLM"/>
    </source>
</evidence>
<dbReference type="Proteomes" id="UP000440096">
    <property type="component" value="Unassembled WGS sequence"/>
</dbReference>
<keyword evidence="4" id="KW-1185">Reference proteome</keyword>
<protein>
    <recommendedName>
        <fullName evidence="5">DUF4878 domain-containing protein</fullName>
    </recommendedName>
</protein>
<name>A0A6N7YY81_9PSEU</name>
<keyword evidence="2" id="KW-0472">Membrane</keyword>
<sequence>MTYPPQPGQPDYGQQPDPYGQQPGGYGPPPGGYPQSGGVPEQGYPPPGYGQQPYGQQGYTQPYPAYDQSGGGQYPPGQYPPGQYPPGMYGAPPPGGSRKGLWIGLIVAIVVILAALGITGFWKPGFFLSGSSGSGPDAVAQSIVTGLNKHDKPALKALVCGNADKDVTRAIDNVDDVSSAKLSNVQTSGTKATVTVAVTASDTDGIATGGLEQQNGKWCWHDLSLREAGSSSSSSRSSTPSSRTRSSTSSSSSSSSANGEAYNVTAQNFLNRVNAGDSAGAMALVCQDKTTDIQPNVSKAASEGSQLSASMSGIDGIGLGDLKGTIGGNSINGGFISTDEIDGGRACIDNFDIY</sequence>
<dbReference type="RefSeq" id="WP_154760155.1">
    <property type="nucleotide sequence ID" value="NZ_WMBA01000059.1"/>
</dbReference>
<keyword evidence="2" id="KW-1133">Transmembrane helix</keyword>
<dbReference type="EMBL" id="WMBA01000059">
    <property type="protein sequence ID" value="MTD58055.1"/>
    <property type="molecule type" value="Genomic_DNA"/>
</dbReference>
<feature type="region of interest" description="Disordered" evidence="1">
    <location>
        <begin position="228"/>
        <end position="259"/>
    </location>
</feature>
<evidence type="ECO:0000313" key="4">
    <source>
        <dbReference type="Proteomes" id="UP000440096"/>
    </source>
</evidence>
<feature type="compositionally biased region" description="Low complexity" evidence="1">
    <location>
        <begin position="49"/>
        <end position="66"/>
    </location>
</feature>
<proteinExistence type="predicted"/>
<evidence type="ECO:0000256" key="2">
    <source>
        <dbReference type="SAM" id="Phobius"/>
    </source>
</evidence>
<feature type="transmembrane region" description="Helical" evidence="2">
    <location>
        <begin position="101"/>
        <end position="122"/>
    </location>
</feature>
<feature type="region of interest" description="Disordered" evidence="1">
    <location>
        <begin position="1"/>
        <end position="91"/>
    </location>
</feature>
<keyword evidence="2" id="KW-0812">Transmembrane</keyword>
<dbReference type="OrthoDB" id="3638567at2"/>
<accession>A0A6N7YY81</accession>
<evidence type="ECO:0000256" key="1">
    <source>
        <dbReference type="SAM" id="MobiDB-lite"/>
    </source>
</evidence>
<feature type="compositionally biased region" description="Low complexity" evidence="1">
    <location>
        <begin position="9"/>
        <end position="21"/>
    </location>
</feature>
<comment type="caution">
    <text evidence="3">The sequence shown here is derived from an EMBL/GenBank/DDBJ whole genome shotgun (WGS) entry which is preliminary data.</text>
</comment>
<gene>
    <name evidence="3" type="ORF">GKO32_29350</name>
</gene>